<name>A0AAW0M576_QUESU</name>
<dbReference type="SUPFAM" id="SSF54236">
    <property type="entry name" value="Ubiquitin-like"/>
    <property type="match status" value="1"/>
</dbReference>
<evidence type="ECO:0000313" key="2">
    <source>
        <dbReference type="EMBL" id="KAK7858601.1"/>
    </source>
</evidence>
<comment type="caution">
    <text evidence="2">The sequence shown here is derived from an EMBL/GenBank/DDBJ whole genome shotgun (WGS) entry which is preliminary data.</text>
</comment>
<dbReference type="PANTHER" id="PTHR13042">
    <property type="entry name" value="UBIQUITIN-LIKE PROTEIN 5"/>
    <property type="match status" value="1"/>
</dbReference>
<organism evidence="2 3">
    <name type="scientific">Quercus suber</name>
    <name type="common">Cork oak</name>
    <dbReference type="NCBI Taxonomy" id="58331"/>
    <lineage>
        <taxon>Eukaryota</taxon>
        <taxon>Viridiplantae</taxon>
        <taxon>Streptophyta</taxon>
        <taxon>Embryophyta</taxon>
        <taxon>Tracheophyta</taxon>
        <taxon>Spermatophyta</taxon>
        <taxon>Magnoliopsida</taxon>
        <taxon>eudicotyledons</taxon>
        <taxon>Gunneridae</taxon>
        <taxon>Pentapetalae</taxon>
        <taxon>rosids</taxon>
        <taxon>fabids</taxon>
        <taxon>Fagales</taxon>
        <taxon>Fagaceae</taxon>
        <taxon>Quercus</taxon>
    </lineage>
</organism>
<reference evidence="2 3" key="1">
    <citation type="journal article" date="2018" name="Sci. Data">
        <title>The draft genome sequence of cork oak.</title>
        <authorList>
            <person name="Ramos A.M."/>
            <person name="Usie A."/>
            <person name="Barbosa P."/>
            <person name="Barros P.M."/>
            <person name="Capote T."/>
            <person name="Chaves I."/>
            <person name="Simoes F."/>
            <person name="Abreu I."/>
            <person name="Carrasquinho I."/>
            <person name="Faro C."/>
            <person name="Guimaraes J.B."/>
            <person name="Mendonca D."/>
            <person name="Nobrega F."/>
            <person name="Rodrigues L."/>
            <person name="Saibo N.J.M."/>
            <person name="Varela M.C."/>
            <person name="Egas C."/>
            <person name="Matos J."/>
            <person name="Miguel C.M."/>
            <person name="Oliveira M.M."/>
            <person name="Ricardo C.P."/>
            <person name="Goncalves S."/>
        </authorList>
    </citation>
    <scope>NUCLEOTIDE SEQUENCE [LARGE SCALE GENOMIC DNA]</scope>
    <source>
        <strain evidence="3">cv. HL8</strain>
    </source>
</reference>
<proteinExistence type="predicted"/>
<gene>
    <name evidence="2" type="primary">UBL5_0</name>
    <name evidence="2" type="ORF">CFP56_011467</name>
</gene>
<dbReference type="EMBL" id="PKMF04000018">
    <property type="protein sequence ID" value="KAK7858601.1"/>
    <property type="molecule type" value="Genomic_DNA"/>
</dbReference>
<accession>A0AAW0M576</accession>
<sequence>MAVNHNPVIMVIIETRVGGDRAEKIIADLPFDGFITTETIEKIQAIPFQEYGTGEDVLRLNLVKMIEVVLNDRLGKKVRVKCNKDDTIGDLKTLVVVQTSTRADKI</sequence>
<keyword evidence="1" id="KW-0833">Ubl conjugation pathway</keyword>
<dbReference type="InterPro" id="IPR029071">
    <property type="entry name" value="Ubiquitin-like_domsf"/>
</dbReference>
<keyword evidence="3" id="KW-1185">Reference proteome</keyword>
<dbReference type="Proteomes" id="UP000237347">
    <property type="component" value="Unassembled WGS sequence"/>
</dbReference>
<evidence type="ECO:0000313" key="3">
    <source>
        <dbReference type="Proteomes" id="UP000237347"/>
    </source>
</evidence>
<dbReference type="Gene3D" id="3.10.20.90">
    <property type="entry name" value="Phosphatidylinositol 3-kinase Catalytic Subunit, Chain A, domain 1"/>
    <property type="match status" value="1"/>
</dbReference>
<protein>
    <submittedName>
        <fullName evidence="2">Ubiquitin-like protein 5</fullName>
    </submittedName>
</protein>
<dbReference type="InterPro" id="IPR039732">
    <property type="entry name" value="Hub1/Ubl5"/>
</dbReference>
<dbReference type="AlphaFoldDB" id="A0AAW0M576"/>
<evidence type="ECO:0000256" key="1">
    <source>
        <dbReference type="ARBA" id="ARBA00022786"/>
    </source>
</evidence>